<dbReference type="EMBL" id="BSTX01000001">
    <property type="protein sequence ID" value="GLZ76831.1"/>
    <property type="molecule type" value="Genomic_DNA"/>
</dbReference>
<proteinExistence type="predicted"/>
<organism evidence="2 3">
    <name type="scientific">Actinorhabdospora filicis</name>
    <dbReference type="NCBI Taxonomy" id="1785913"/>
    <lineage>
        <taxon>Bacteria</taxon>
        <taxon>Bacillati</taxon>
        <taxon>Actinomycetota</taxon>
        <taxon>Actinomycetes</taxon>
        <taxon>Micromonosporales</taxon>
        <taxon>Micromonosporaceae</taxon>
        <taxon>Actinorhabdospora</taxon>
    </lineage>
</organism>
<dbReference type="RefSeq" id="WP_285661984.1">
    <property type="nucleotide sequence ID" value="NZ_BSTX01000001.1"/>
</dbReference>
<comment type="caution">
    <text evidence="2">The sequence shown here is derived from an EMBL/GenBank/DDBJ whole genome shotgun (WGS) entry which is preliminary data.</text>
</comment>
<evidence type="ECO:0008006" key="4">
    <source>
        <dbReference type="Google" id="ProtNLM"/>
    </source>
</evidence>
<keyword evidence="3" id="KW-1185">Reference proteome</keyword>
<gene>
    <name evidence="2" type="ORF">Afil01_16380</name>
</gene>
<evidence type="ECO:0000313" key="2">
    <source>
        <dbReference type="EMBL" id="GLZ76831.1"/>
    </source>
</evidence>
<name>A0A9W6SJL4_9ACTN</name>
<reference evidence="2" key="1">
    <citation type="submission" date="2023-03" db="EMBL/GenBank/DDBJ databases">
        <title>Actinorhabdospora filicis NBRC 111898.</title>
        <authorList>
            <person name="Ichikawa N."/>
            <person name="Sato H."/>
            <person name="Tonouchi N."/>
        </authorList>
    </citation>
    <scope>NUCLEOTIDE SEQUENCE</scope>
    <source>
        <strain evidence="2">NBRC 111898</strain>
    </source>
</reference>
<accession>A0A9W6SJL4</accession>
<evidence type="ECO:0000313" key="3">
    <source>
        <dbReference type="Proteomes" id="UP001165079"/>
    </source>
</evidence>
<feature type="chain" id="PRO_5040795973" description="Lactococcin 972 family bacteriocin" evidence="1">
    <location>
        <begin position="31"/>
        <end position="104"/>
    </location>
</feature>
<dbReference type="Proteomes" id="UP001165079">
    <property type="component" value="Unassembled WGS sequence"/>
</dbReference>
<dbReference type="AlphaFoldDB" id="A0A9W6SJL4"/>
<keyword evidence="1" id="KW-0732">Signal</keyword>
<protein>
    <recommendedName>
        <fullName evidence="4">Lactococcin 972 family bacteriocin</fullName>
    </recommendedName>
</protein>
<feature type="signal peptide" evidence="1">
    <location>
        <begin position="1"/>
        <end position="30"/>
    </location>
</feature>
<sequence length="104" mass="11062">MRKPFNFRRGMWGLKALAVAGIAVMGMVVAAPVVSANPGDYTADGARIWHNPGWGGPDGLGYRGDGANVYCYVGEWNYHTNLKTGVTGYSHDSVITWTGGIGPC</sequence>
<evidence type="ECO:0000256" key="1">
    <source>
        <dbReference type="SAM" id="SignalP"/>
    </source>
</evidence>